<dbReference type="RefSeq" id="WP_190923716.1">
    <property type="nucleotide sequence ID" value="NZ_JACXAC010000003.1"/>
</dbReference>
<accession>A0ABR8JQQ7</accession>
<protein>
    <submittedName>
        <fullName evidence="1">Uncharacterized protein</fullName>
    </submittedName>
</protein>
<reference evidence="1 2" key="1">
    <citation type="submission" date="2020-09" db="EMBL/GenBank/DDBJ databases">
        <authorList>
            <person name="Kim M.K."/>
        </authorList>
    </citation>
    <scope>NUCLEOTIDE SEQUENCE [LARGE SCALE GENOMIC DNA]</scope>
    <source>
        <strain evidence="1 2">BT189</strain>
    </source>
</reference>
<dbReference type="EMBL" id="JACXAC010000003">
    <property type="protein sequence ID" value="MBD2722299.1"/>
    <property type="molecule type" value="Genomic_DNA"/>
</dbReference>
<organism evidence="1 2">
    <name type="scientific">Hymenobacter armeniacus</name>
    <dbReference type="NCBI Taxonomy" id="2771358"/>
    <lineage>
        <taxon>Bacteria</taxon>
        <taxon>Pseudomonadati</taxon>
        <taxon>Bacteroidota</taxon>
        <taxon>Cytophagia</taxon>
        <taxon>Cytophagales</taxon>
        <taxon>Hymenobacteraceae</taxon>
        <taxon>Hymenobacter</taxon>
    </lineage>
</organism>
<name>A0ABR8JQQ7_9BACT</name>
<comment type="caution">
    <text evidence="1">The sequence shown here is derived from an EMBL/GenBank/DDBJ whole genome shotgun (WGS) entry which is preliminary data.</text>
</comment>
<sequence length="257" mass="29490">MHFTLPRRHRRPLLLPPGLLALAGLLWLGCVMLSAHRAQLTLHTVLQLTMPPVSNSDFLWGTMPGMGPRMRYSELPRFRTWHTVEFGRGGALDSLAAREAESAIRELARVWEAVPAHDGLRVRFGPNARYASMIGVLDLMNRYNVKKYFFDLYHPRTETTFYAFNGPLRRQQWSDPLLGPTPPPEMPREVPTAQPADLPLAPAFWVRILNTENWALHASQFNEPWELLGTPEWESPLLLLALMATLTLWRAAWQWRP</sequence>
<evidence type="ECO:0000313" key="1">
    <source>
        <dbReference type="EMBL" id="MBD2722299.1"/>
    </source>
</evidence>
<proteinExistence type="predicted"/>
<dbReference type="PROSITE" id="PS51257">
    <property type="entry name" value="PROKAR_LIPOPROTEIN"/>
    <property type="match status" value="1"/>
</dbReference>
<gene>
    <name evidence="1" type="ORF">IC234_09180</name>
</gene>
<keyword evidence="2" id="KW-1185">Reference proteome</keyword>
<dbReference type="Proteomes" id="UP000606003">
    <property type="component" value="Unassembled WGS sequence"/>
</dbReference>
<evidence type="ECO:0000313" key="2">
    <source>
        <dbReference type="Proteomes" id="UP000606003"/>
    </source>
</evidence>